<reference evidence="2 3" key="1">
    <citation type="submission" date="2019-04" db="EMBL/GenBank/DDBJ databases">
        <title>An improved genome assembly and genetic linkage map for asparagus bean, Vigna unguiculata ssp. sesquipedialis.</title>
        <authorList>
            <person name="Xia Q."/>
            <person name="Zhang R."/>
            <person name="Dong Y."/>
        </authorList>
    </citation>
    <scope>NUCLEOTIDE SEQUENCE [LARGE SCALE GENOMIC DNA]</scope>
    <source>
        <tissue evidence="2">Leaf</tissue>
    </source>
</reference>
<protein>
    <submittedName>
        <fullName evidence="2">Uncharacterized protein</fullName>
    </submittedName>
</protein>
<evidence type="ECO:0000313" key="3">
    <source>
        <dbReference type="Proteomes" id="UP000501690"/>
    </source>
</evidence>
<keyword evidence="3" id="KW-1185">Reference proteome</keyword>
<dbReference type="EMBL" id="CP039354">
    <property type="protein sequence ID" value="QCE10790.1"/>
    <property type="molecule type" value="Genomic_DNA"/>
</dbReference>
<name>A0A4D6NA80_VIGUN</name>
<accession>A0A4D6NA80</accession>
<dbReference type="Proteomes" id="UP000501690">
    <property type="component" value="Linkage Group LG10"/>
</dbReference>
<gene>
    <name evidence="2" type="ORF">DEO72_LG10g2022</name>
</gene>
<organism evidence="2 3">
    <name type="scientific">Vigna unguiculata</name>
    <name type="common">Cowpea</name>
    <dbReference type="NCBI Taxonomy" id="3917"/>
    <lineage>
        <taxon>Eukaryota</taxon>
        <taxon>Viridiplantae</taxon>
        <taxon>Streptophyta</taxon>
        <taxon>Embryophyta</taxon>
        <taxon>Tracheophyta</taxon>
        <taxon>Spermatophyta</taxon>
        <taxon>Magnoliopsida</taxon>
        <taxon>eudicotyledons</taxon>
        <taxon>Gunneridae</taxon>
        <taxon>Pentapetalae</taxon>
        <taxon>rosids</taxon>
        <taxon>fabids</taxon>
        <taxon>Fabales</taxon>
        <taxon>Fabaceae</taxon>
        <taxon>Papilionoideae</taxon>
        <taxon>50 kb inversion clade</taxon>
        <taxon>NPAAA clade</taxon>
        <taxon>indigoferoid/millettioid clade</taxon>
        <taxon>Phaseoleae</taxon>
        <taxon>Vigna</taxon>
    </lineage>
</organism>
<sequence>MEKSDILAEASGSRLSESIRNPPKLLLELSLRRRAPVLSEKSSRSVEEVSPKRENAKTPLFHCSSSHLGEKGSPERENLSRLNECFQPKRDLCRDVL</sequence>
<feature type="region of interest" description="Disordered" evidence="1">
    <location>
        <begin position="39"/>
        <end position="77"/>
    </location>
</feature>
<dbReference type="AlphaFoldDB" id="A0A4D6NA80"/>
<feature type="compositionally biased region" description="Basic and acidic residues" evidence="1">
    <location>
        <begin position="41"/>
        <end position="56"/>
    </location>
</feature>
<feature type="compositionally biased region" description="Basic and acidic residues" evidence="1">
    <location>
        <begin position="68"/>
        <end position="77"/>
    </location>
</feature>
<evidence type="ECO:0000256" key="1">
    <source>
        <dbReference type="SAM" id="MobiDB-lite"/>
    </source>
</evidence>
<evidence type="ECO:0000313" key="2">
    <source>
        <dbReference type="EMBL" id="QCE10790.1"/>
    </source>
</evidence>
<proteinExistence type="predicted"/>